<keyword evidence="4" id="KW-1185">Reference proteome</keyword>
<sequence>MYRAKRTSPLLLPHFRFHFSTTSAPTSAATSTSTSTSPTQESILYVLKKLEKDPPKALEFFNHALSNPALHPLTPPAFHTVLRALAHRDHLAHFWPLLRRMSSLRHPLDRPAYLTLLDRLNKHRLPADAAALSDFYNSSARASLSASAASAAVESILAADRPDAALAVADLSENAVVQILRGVRDHPSKALAFFRWASTAAPAGGYKHGSLAHNAMARVLGGREESADEFWAFVDAMRKGAEGFEMDIDTYVKLSRQFLKGKRFGDAVRLYEFMMDGPYKPAVQDCGMLLRQISLSATPDLGLVWRVVGKYEAGGYGMSKVVYDGIHRALTSNGRFDEAEETLGRMRGEGFEPDNITYSQLVYGLCKAKRFEEARKVLDDMEEGGCVPDLKTWTVLIQGHCAAGEVDEALRCLMRMVEKDCAADADVVDVLVKGLCCQRRAEGAYTLVTEMVKKSELRPWQATYKYLIQELLGENKLEEALHILGMMKGHNFPPFADPFGPYIAKYGTVEDARELLKKLSVKNYPTATAYLHIFKHFFGEGRYTEAQDLLFKCPHHIRKNEDISKLFGSTGISMTRDRDTV</sequence>
<reference evidence="3" key="2">
    <citation type="submission" date="2023-04" db="EMBL/GenBank/DDBJ databases">
        <authorList>
            <person name="Bruccoleri R.E."/>
            <person name="Oakeley E.J."/>
            <person name="Faust A.-M."/>
            <person name="Dessus-Babus S."/>
            <person name="Altorfer M."/>
            <person name="Burckhardt D."/>
            <person name="Oertli M."/>
            <person name="Naumann U."/>
            <person name="Petersen F."/>
            <person name="Wong J."/>
        </authorList>
    </citation>
    <scope>NUCLEOTIDE SEQUENCE</scope>
    <source>
        <strain evidence="3">GSM-AAB239-AS_SAM_17_03QT</strain>
        <tissue evidence="3">Leaf</tissue>
    </source>
</reference>
<feature type="repeat" description="PPR" evidence="2">
    <location>
        <begin position="354"/>
        <end position="388"/>
    </location>
</feature>
<gene>
    <name evidence="3" type="ORF">M6B38_160030</name>
</gene>
<comment type="caution">
    <text evidence="3">The sequence shown here is derived from an EMBL/GenBank/DDBJ whole genome shotgun (WGS) entry which is preliminary data.</text>
</comment>
<feature type="repeat" description="PPR" evidence="2">
    <location>
        <begin position="389"/>
        <end position="423"/>
    </location>
</feature>
<dbReference type="GO" id="GO:0008380">
    <property type="term" value="P:RNA splicing"/>
    <property type="evidence" value="ECO:0007669"/>
    <property type="project" value="InterPro"/>
</dbReference>
<accession>A0AAX6EZ28</accession>
<dbReference type="Gene3D" id="1.25.40.10">
    <property type="entry name" value="Tetratricopeptide repeat domain"/>
    <property type="match status" value="2"/>
</dbReference>
<feature type="repeat" description="PPR" evidence="2">
    <location>
        <begin position="319"/>
        <end position="353"/>
    </location>
</feature>
<evidence type="ECO:0000256" key="2">
    <source>
        <dbReference type="PROSITE-ProRule" id="PRU00708"/>
    </source>
</evidence>
<dbReference type="Pfam" id="PF13041">
    <property type="entry name" value="PPR_2"/>
    <property type="match status" value="1"/>
</dbReference>
<dbReference type="InterPro" id="IPR002885">
    <property type="entry name" value="PPR_rpt"/>
</dbReference>
<evidence type="ECO:0000313" key="3">
    <source>
        <dbReference type="EMBL" id="KAJ6809303.1"/>
    </source>
</evidence>
<evidence type="ECO:0000256" key="1">
    <source>
        <dbReference type="ARBA" id="ARBA00022737"/>
    </source>
</evidence>
<evidence type="ECO:0000313" key="4">
    <source>
        <dbReference type="Proteomes" id="UP001140949"/>
    </source>
</evidence>
<organism evidence="3 4">
    <name type="scientific">Iris pallida</name>
    <name type="common">Sweet iris</name>
    <dbReference type="NCBI Taxonomy" id="29817"/>
    <lineage>
        <taxon>Eukaryota</taxon>
        <taxon>Viridiplantae</taxon>
        <taxon>Streptophyta</taxon>
        <taxon>Embryophyta</taxon>
        <taxon>Tracheophyta</taxon>
        <taxon>Spermatophyta</taxon>
        <taxon>Magnoliopsida</taxon>
        <taxon>Liliopsida</taxon>
        <taxon>Asparagales</taxon>
        <taxon>Iridaceae</taxon>
        <taxon>Iridoideae</taxon>
        <taxon>Irideae</taxon>
        <taxon>Iris</taxon>
    </lineage>
</organism>
<dbReference type="InterPro" id="IPR044578">
    <property type="entry name" value="BIR6-like"/>
</dbReference>
<protein>
    <submittedName>
        <fullName evidence="3">Pentatricopeptide repeat-containing protein, chloroplastic</fullName>
    </submittedName>
</protein>
<proteinExistence type="predicted"/>
<name>A0AAX6EZ28_IRIPA</name>
<keyword evidence="1" id="KW-0677">Repeat</keyword>
<dbReference type="PANTHER" id="PTHR47003:SF2">
    <property type="entry name" value="OS01G0970900 PROTEIN"/>
    <property type="match status" value="1"/>
</dbReference>
<dbReference type="PROSITE" id="PS51375">
    <property type="entry name" value="PPR"/>
    <property type="match status" value="3"/>
</dbReference>
<dbReference type="EMBL" id="JANAVB010033017">
    <property type="protein sequence ID" value="KAJ6809303.1"/>
    <property type="molecule type" value="Genomic_DNA"/>
</dbReference>
<dbReference type="InterPro" id="IPR011990">
    <property type="entry name" value="TPR-like_helical_dom_sf"/>
</dbReference>
<reference evidence="3" key="1">
    <citation type="journal article" date="2023" name="GigaByte">
        <title>Genome assembly of the bearded iris, Iris pallida Lam.</title>
        <authorList>
            <person name="Bruccoleri R.E."/>
            <person name="Oakeley E.J."/>
            <person name="Faust A.M.E."/>
            <person name="Altorfer M."/>
            <person name="Dessus-Babus S."/>
            <person name="Burckhardt D."/>
            <person name="Oertli M."/>
            <person name="Naumann U."/>
            <person name="Petersen F."/>
            <person name="Wong J."/>
        </authorList>
    </citation>
    <scope>NUCLEOTIDE SEQUENCE</scope>
    <source>
        <strain evidence="3">GSM-AAB239-AS_SAM_17_03QT</strain>
    </source>
</reference>
<dbReference type="AlphaFoldDB" id="A0AAX6EZ28"/>
<dbReference type="Proteomes" id="UP001140949">
    <property type="component" value="Unassembled WGS sequence"/>
</dbReference>
<dbReference type="Pfam" id="PF01535">
    <property type="entry name" value="PPR"/>
    <property type="match status" value="1"/>
</dbReference>
<dbReference type="PANTHER" id="PTHR47003">
    <property type="entry name" value="OS01G0970900 PROTEIN"/>
    <property type="match status" value="1"/>
</dbReference>
<dbReference type="NCBIfam" id="TIGR00756">
    <property type="entry name" value="PPR"/>
    <property type="match status" value="3"/>
</dbReference>